<organism evidence="9 10">
    <name type="scientific">Neiella litorisoli</name>
    <dbReference type="NCBI Taxonomy" id="2771431"/>
    <lineage>
        <taxon>Bacteria</taxon>
        <taxon>Pseudomonadati</taxon>
        <taxon>Pseudomonadota</taxon>
        <taxon>Gammaproteobacteria</taxon>
        <taxon>Alteromonadales</taxon>
        <taxon>Echinimonadaceae</taxon>
        <taxon>Neiella</taxon>
    </lineage>
</organism>
<name>A0A8J6QU72_9GAMM</name>
<dbReference type="InterPro" id="IPR008979">
    <property type="entry name" value="Galactose-bd-like_sf"/>
</dbReference>
<evidence type="ECO:0000259" key="4">
    <source>
        <dbReference type="Pfam" id="PF00703"/>
    </source>
</evidence>
<dbReference type="Gene3D" id="3.20.20.80">
    <property type="entry name" value="Glycosidases"/>
    <property type="match status" value="1"/>
</dbReference>
<comment type="similarity">
    <text evidence="1">Belongs to the glycosyl hydrolase 2 family.</text>
</comment>
<gene>
    <name evidence="9" type="ORF">IC617_15775</name>
</gene>
<evidence type="ECO:0000256" key="1">
    <source>
        <dbReference type="ARBA" id="ARBA00007401"/>
    </source>
</evidence>
<feature type="domain" description="Glycoside hydrolase family 2 catalytic" evidence="5">
    <location>
        <begin position="281"/>
        <end position="413"/>
    </location>
</feature>
<dbReference type="AlphaFoldDB" id="A0A8J6QU72"/>
<dbReference type="InterPro" id="IPR006101">
    <property type="entry name" value="Glyco_hydro_2"/>
</dbReference>
<proteinExistence type="inferred from homology"/>
<dbReference type="Pfam" id="PF02836">
    <property type="entry name" value="Glyco_hydro_2_C"/>
    <property type="match status" value="1"/>
</dbReference>
<dbReference type="InterPro" id="IPR017853">
    <property type="entry name" value="GH"/>
</dbReference>
<dbReference type="Proteomes" id="UP000638014">
    <property type="component" value="Unassembled WGS sequence"/>
</dbReference>
<keyword evidence="10" id="KW-1185">Reference proteome</keyword>
<keyword evidence="3" id="KW-0326">Glycosidase</keyword>
<dbReference type="GO" id="GO:0005975">
    <property type="term" value="P:carbohydrate metabolic process"/>
    <property type="evidence" value="ECO:0007669"/>
    <property type="project" value="InterPro"/>
</dbReference>
<dbReference type="InterPro" id="IPR032311">
    <property type="entry name" value="DUF4982"/>
</dbReference>
<evidence type="ECO:0000259" key="8">
    <source>
        <dbReference type="Pfam" id="PF18565"/>
    </source>
</evidence>
<dbReference type="Pfam" id="PF16355">
    <property type="entry name" value="DUF4982"/>
    <property type="match status" value="1"/>
</dbReference>
<protein>
    <submittedName>
        <fullName evidence="9">DUF4982 domain-containing protein</fullName>
    </submittedName>
</protein>
<reference evidence="9" key="1">
    <citation type="submission" date="2020-09" db="EMBL/GenBank/DDBJ databases">
        <title>A novel bacterium of genus Neiella, isolated from South China Sea.</title>
        <authorList>
            <person name="Huang H."/>
            <person name="Mo K."/>
            <person name="Hu Y."/>
        </authorList>
    </citation>
    <scope>NUCLEOTIDE SEQUENCE</scope>
    <source>
        <strain evidence="9">HB171785</strain>
    </source>
</reference>
<dbReference type="SUPFAM" id="SSF51445">
    <property type="entry name" value="(Trans)glycosidases"/>
    <property type="match status" value="1"/>
</dbReference>
<dbReference type="Pfam" id="PF02837">
    <property type="entry name" value="Glyco_hydro_2_N"/>
    <property type="match status" value="1"/>
</dbReference>
<dbReference type="Pfam" id="PF18565">
    <property type="entry name" value="Glyco_hydro2_C5"/>
    <property type="match status" value="1"/>
</dbReference>
<evidence type="ECO:0000256" key="2">
    <source>
        <dbReference type="ARBA" id="ARBA00022801"/>
    </source>
</evidence>
<dbReference type="SUPFAM" id="SSF49303">
    <property type="entry name" value="beta-Galactosidase/glucuronidase domain"/>
    <property type="match status" value="1"/>
</dbReference>
<feature type="domain" description="Glycoside hydrolase family 2" evidence="8">
    <location>
        <begin position="724"/>
        <end position="818"/>
    </location>
</feature>
<dbReference type="InterPro" id="IPR051913">
    <property type="entry name" value="GH2_Domain-Containing"/>
</dbReference>
<feature type="domain" description="Glycosyl hydrolases family 2 sugar binding" evidence="6">
    <location>
        <begin position="63"/>
        <end position="154"/>
    </location>
</feature>
<dbReference type="PANTHER" id="PTHR42732">
    <property type="entry name" value="BETA-GALACTOSIDASE"/>
    <property type="match status" value="1"/>
</dbReference>
<dbReference type="InterPro" id="IPR013783">
    <property type="entry name" value="Ig-like_fold"/>
</dbReference>
<evidence type="ECO:0000259" key="5">
    <source>
        <dbReference type="Pfam" id="PF02836"/>
    </source>
</evidence>
<dbReference type="Pfam" id="PF00703">
    <property type="entry name" value="Glyco_hydro_2"/>
    <property type="match status" value="1"/>
</dbReference>
<evidence type="ECO:0000259" key="7">
    <source>
        <dbReference type="Pfam" id="PF16355"/>
    </source>
</evidence>
<dbReference type="Gene3D" id="2.60.40.10">
    <property type="entry name" value="Immunoglobulins"/>
    <property type="match status" value="3"/>
</dbReference>
<dbReference type="InterPro" id="IPR006102">
    <property type="entry name" value="Ig-like_GH2"/>
</dbReference>
<dbReference type="InterPro" id="IPR006104">
    <property type="entry name" value="Glyco_hydro_2_N"/>
</dbReference>
<feature type="domain" description="DUF4982" evidence="7">
    <location>
        <begin position="648"/>
        <end position="703"/>
    </location>
</feature>
<accession>A0A8J6QU72</accession>
<feature type="domain" description="Glycoside hydrolase family 2 immunoglobulin-like beta-sandwich" evidence="4">
    <location>
        <begin position="173"/>
        <end position="272"/>
    </location>
</feature>
<dbReference type="InterPro" id="IPR006103">
    <property type="entry name" value="Glyco_hydro_2_cat"/>
</dbReference>
<comment type="caution">
    <text evidence="9">The sequence shown here is derived from an EMBL/GenBank/DDBJ whole genome shotgun (WGS) entry which is preliminary data.</text>
</comment>
<dbReference type="SUPFAM" id="SSF49785">
    <property type="entry name" value="Galactose-binding domain-like"/>
    <property type="match status" value="1"/>
</dbReference>
<dbReference type="InterPro" id="IPR036156">
    <property type="entry name" value="Beta-gal/glucu_dom_sf"/>
</dbReference>
<evidence type="ECO:0000259" key="6">
    <source>
        <dbReference type="Pfam" id="PF02837"/>
    </source>
</evidence>
<dbReference type="GO" id="GO:0004553">
    <property type="term" value="F:hydrolase activity, hydrolyzing O-glycosyl compounds"/>
    <property type="evidence" value="ECO:0007669"/>
    <property type="project" value="InterPro"/>
</dbReference>
<keyword evidence="2" id="KW-0378">Hydrolase</keyword>
<sequence>MSHAQYSIANCREQRCFNSNWQFQLAEQPKDQDWRDVTLPHDWSVEHPFSEELEGCTGYLPGGIGWYQKRFQLLGLGSNQRAILVFDGVYNHSEVRLNGTTVATQVSGYAPFVVDITEQLNADGNELLVKVDRTRIADSRWYTGSGIYRDVKLVVLSDVHVPVWGNFIHCQDISPQQANVIHELQLNNDRSTEVAVELQFDVMSKASEKLVASVSQQLTLQAGVQGQSTVLQLSLSNPELWSTAEPNLYVGKTKLLVDGQCVDQFDTVFGIRDIHFCPKTGFHLNGQAQKIKGVCLHHDAGLVGAAIPDAVWARRLNILKAGGMNAIRIAHNPASDRLLTLCDELGILVQDEFFDEWDFPKDKRRNMNEQHDDYVSRGYADYFQDNAEQDLRTSLLCHRNHPSVFMWSIGNEIEWTYPRNVDATGFFDVDWSGNYFWSLPPNSRDQIIAKLKELPAHQYDIGETAQKLAKWTKALDATRPVTANCILPSASYESGYADALDVIGFSYRQVVFDYGHQHHPHLPIIGNESLPQWHEWKAVMERPHVSGVFLWTGIDYMGEVNEQWPTKTLASGLLDTAGFGRAPYYLYKTLWTEQPMVHMETQVLDDEHYSADLSQFTAEEKDAEAWKTKVWIWPKLNRHWNYASNQTILIQGFTNCDEMELFLNGMSLGVRQLASQDDRILKWAVPYEQGELKAIGRTDGKVVTEQVLRSAGIASDIRIQTCASDADYQDQQVRHLVLDLVDGQGQPICHQETKFSVTTDDAAQVVGVDNGAPASVQPFQSNCIETADGRALVLIRLLEPGKAAKVTVQSDTGLSQTVTLQ</sequence>
<dbReference type="EMBL" id="JACXAF010000024">
    <property type="protein sequence ID" value="MBD1390889.1"/>
    <property type="molecule type" value="Genomic_DNA"/>
</dbReference>
<evidence type="ECO:0000313" key="9">
    <source>
        <dbReference type="EMBL" id="MBD1390889.1"/>
    </source>
</evidence>
<evidence type="ECO:0000256" key="3">
    <source>
        <dbReference type="ARBA" id="ARBA00023295"/>
    </source>
</evidence>
<evidence type="ECO:0000313" key="10">
    <source>
        <dbReference type="Proteomes" id="UP000638014"/>
    </source>
</evidence>
<dbReference type="Gene3D" id="2.60.120.260">
    <property type="entry name" value="Galactose-binding domain-like"/>
    <property type="match status" value="1"/>
</dbReference>
<dbReference type="PRINTS" id="PR00132">
    <property type="entry name" value="GLHYDRLASE2"/>
</dbReference>
<dbReference type="RefSeq" id="WP_191145952.1">
    <property type="nucleotide sequence ID" value="NZ_JACXAF010000024.1"/>
</dbReference>
<dbReference type="PANTHER" id="PTHR42732:SF1">
    <property type="entry name" value="BETA-MANNOSIDASE"/>
    <property type="match status" value="1"/>
</dbReference>
<dbReference type="InterPro" id="IPR040605">
    <property type="entry name" value="Glyco_hydro2_dom5"/>
</dbReference>